<dbReference type="PANTHER" id="PTHR14025:SF20">
    <property type="entry name" value="FANCONI ANEMIA GROUP M PROTEIN"/>
    <property type="match status" value="1"/>
</dbReference>
<dbReference type="Pfam" id="PF00271">
    <property type="entry name" value="Helicase_C"/>
    <property type="match status" value="1"/>
</dbReference>
<name>A0A8K0CCG6_IGNLU</name>
<evidence type="ECO:0000256" key="3">
    <source>
        <dbReference type="ARBA" id="ARBA00022806"/>
    </source>
</evidence>
<dbReference type="GO" id="GO:0005524">
    <property type="term" value="F:ATP binding"/>
    <property type="evidence" value="ECO:0007669"/>
    <property type="project" value="UniProtKB-KW"/>
</dbReference>
<evidence type="ECO:0000313" key="8">
    <source>
        <dbReference type="Proteomes" id="UP000801492"/>
    </source>
</evidence>
<dbReference type="PROSITE" id="PS51194">
    <property type="entry name" value="HELICASE_CTER"/>
    <property type="match status" value="1"/>
</dbReference>
<feature type="compositionally biased region" description="Basic and acidic residues" evidence="5">
    <location>
        <begin position="882"/>
        <end position="893"/>
    </location>
</feature>
<feature type="compositionally biased region" description="Basic residues" evidence="5">
    <location>
        <begin position="1272"/>
        <end position="1282"/>
    </location>
</feature>
<feature type="compositionally biased region" description="Basic and acidic residues" evidence="5">
    <location>
        <begin position="812"/>
        <end position="835"/>
    </location>
</feature>
<dbReference type="GO" id="GO:0000400">
    <property type="term" value="F:four-way junction DNA binding"/>
    <property type="evidence" value="ECO:0007669"/>
    <property type="project" value="TreeGrafter"/>
</dbReference>
<feature type="compositionally biased region" description="Low complexity" evidence="5">
    <location>
        <begin position="935"/>
        <end position="944"/>
    </location>
</feature>
<dbReference type="InterPro" id="IPR027417">
    <property type="entry name" value="P-loop_NTPase"/>
</dbReference>
<protein>
    <recommendedName>
        <fullName evidence="6">Helicase C-terminal domain-containing protein</fullName>
    </recommendedName>
</protein>
<dbReference type="GO" id="GO:0036297">
    <property type="term" value="P:interstrand cross-link repair"/>
    <property type="evidence" value="ECO:0007669"/>
    <property type="project" value="TreeGrafter"/>
</dbReference>
<dbReference type="Proteomes" id="UP000801492">
    <property type="component" value="Unassembled WGS sequence"/>
</dbReference>
<dbReference type="GO" id="GO:0043138">
    <property type="term" value="F:3'-5' DNA helicase activity"/>
    <property type="evidence" value="ECO:0007669"/>
    <property type="project" value="TreeGrafter"/>
</dbReference>
<feature type="region of interest" description="Disordered" evidence="5">
    <location>
        <begin position="1270"/>
        <end position="1293"/>
    </location>
</feature>
<feature type="region of interest" description="Disordered" evidence="5">
    <location>
        <begin position="935"/>
        <end position="954"/>
    </location>
</feature>
<keyword evidence="4" id="KW-0067">ATP-binding</keyword>
<feature type="region of interest" description="Disordered" evidence="5">
    <location>
        <begin position="863"/>
        <end position="894"/>
    </location>
</feature>
<evidence type="ECO:0000259" key="6">
    <source>
        <dbReference type="PROSITE" id="PS51194"/>
    </source>
</evidence>
<feature type="domain" description="Helicase C-terminal" evidence="6">
    <location>
        <begin position="38"/>
        <end position="197"/>
    </location>
</feature>
<reference evidence="7" key="1">
    <citation type="submission" date="2019-08" db="EMBL/GenBank/DDBJ databases">
        <title>The genome of the North American firefly Photinus pyralis.</title>
        <authorList>
            <consortium name="Photinus pyralis genome working group"/>
            <person name="Fallon T.R."/>
            <person name="Sander Lower S.E."/>
            <person name="Weng J.-K."/>
        </authorList>
    </citation>
    <scope>NUCLEOTIDE SEQUENCE</scope>
    <source>
        <strain evidence="7">TRF0915ILg1</strain>
        <tissue evidence="7">Whole body</tissue>
    </source>
</reference>
<keyword evidence="2" id="KW-0378">Hydrolase</keyword>
<dbReference type="GO" id="GO:0016787">
    <property type="term" value="F:hydrolase activity"/>
    <property type="evidence" value="ECO:0007669"/>
    <property type="project" value="UniProtKB-KW"/>
</dbReference>
<dbReference type="InterPro" id="IPR001650">
    <property type="entry name" value="Helicase_C-like"/>
</dbReference>
<dbReference type="Gene3D" id="3.40.50.300">
    <property type="entry name" value="P-loop containing nucleotide triphosphate hydrolases"/>
    <property type="match status" value="1"/>
</dbReference>
<comment type="caution">
    <text evidence="7">The sequence shown here is derived from an EMBL/GenBank/DDBJ whole genome shotgun (WGS) entry which is preliminary data.</text>
</comment>
<evidence type="ECO:0000256" key="1">
    <source>
        <dbReference type="ARBA" id="ARBA00022741"/>
    </source>
</evidence>
<keyword evidence="3" id="KW-0347">Helicase</keyword>
<feature type="region of interest" description="Disordered" evidence="5">
    <location>
        <begin position="812"/>
        <end position="842"/>
    </location>
</feature>
<accession>A0A8K0CCG6</accession>
<feature type="region of interest" description="Disordered" evidence="5">
    <location>
        <begin position="1031"/>
        <end position="1060"/>
    </location>
</feature>
<dbReference type="GO" id="GO:0009378">
    <property type="term" value="F:four-way junction helicase activity"/>
    <property type="evidence" value="ECO:0007669"/>
    <property type="project" value="TreeGrafter"/>
</dbReference>
<evidence type="ECO:0000313" key="7">
    <source>
        <dbReference type="EMBL" id="KAF2881170.1"/>
    </source>
</evidence>
<dbReference type="GO" id="GO:0045003">
    <property type="term" value="P:double-strand break repair via synthesis-dependent strand annealing"/>
    <property type="evidence" value="ECO:0007669"/>
    <property type="project" value="TreeGrafter"/>
</dbReference>
<gene>
    <name evidence="7" type="ORF">ILUMI_24995</name>
</gene>
<sequence length="1293" mass="148236">MHDVSEYLGPAPNIEPLPDGSIAEIPESSKFGHPKFYKLRDILTNHFNENKDSSSRVIVFCEYRESVMEAYALLLRHKPLIRPRIFLGQGAITQKQQISVVKAFRQGECNTLISTCIGEEGLDVGDVDLIVCFDINNKSPVRMVQRMGRTGRKRQGRVVVLVTEGKEQQTLKECLIHKQNLTNHILQSSALYKQMYSKNPRMIPENITPTCHKMFITVKVESTPQKLSKKKNSNLKDLFDNISNKKSNVLSFLQDYDGENIQINDDFIPTRQEYFNKVNPLNIEHDNNLIDFSKKLGKIRVLQPTGEIGHSRDSQFLVSLLQFTESKKFNIPMSQVSMMHSQTYQATKPLKSLNCDGLKQTDIRNMFTKSSSSTEIMLVDDSKSHYFIDSNIKQANEDSNTDTKQLLKVLHTEISTYLTLTISDNSNCTICENLFDCSQFTVSSKEISINNWIEPDVSIFNNINSENLSIFADSLSAESNKLCNKLDLEKIEKTPQKKTNFEIDDNDELLVDDNVKLQLSPFKAPNNLENILKKCEIPFSLNDSIFSTIKFTQLEDSAVKKMNKRKESEDMSNVTNFEETLSLFKISSIGDIFEVNSQNDKVLLDSQDTIIYTPDSNQKTNSDIKGRSSSPILCSYDKRRHLASKVQKRLFESLSQEMNTVNVAKPSNKPNLSKLLKPNNDDKPSFYKSKSNHNLQLIEPSENTEIDHHDSDNESVPDIIDTSLENVLESVVCTQITRKQNKHEENTIPANLKLDNDFGFEDNKTAKTIDIQKSIKSSNFSTKACVDLLQDFCDDSFLGKLFEDDLFTQKQNETKKEKSEINDTNTDKNKTDNLSKENPYSRFDKNKWEEEDVWDFCINQNDTKKETNQSPTFDTTEPTKSSQREDNVEKLNKQEQNLDIVDLIDDSPPKTNFNHLTLNNSPTLIKSQRNNNVFSQLKSQSSQTQKKKNTKTNSKLQLNSNPSITSMNWFKKVTTNPKITTTNILSTKHTTNTDVDEESDTDESFLFTFNHKKQAPPKTTRNLLSLTKLSPSTINNKDTNSKITQKLETTPKKNKLEENEDIDVTPKRPKIVNRIALDSTTDESDDNDFESPTKRNVEWFRKRPKSLLECKKSTQVKKFDTNLLCTKKKDENASRKNIKKKLEDCPYIDLEAELSLEDSVVISDDDDDNEVDNDKFEESFVDDEPQNIANNTIMHAHYLESVKSPLLNRGKFKIPDRPKPFMNVYSQQVCETDNTYVNDSFCVNTEDVEFQDPHDMSELELAELILEQEKNQKKRRNNKRRRILETSSSDSSD</sequence>
<feature type="compositionally biased region" description="Polar residues" evidence="5">
    <location>
        <begin position="1031"/>
        <end position="1048"/>
    </location>
</feature>
<feature type="region of interest" description="Disordered" evidence="5">
    <location>
        <begin position="664"/>
        <end position="683"/>
    </location>
</feature>
<dbReference type="OrthoDB" id="6513042at2759"/>
<evidence type="ECO:0000256" key="4">
    <source>
        <dbReference type="ARBA" id="ARBA00022840"/>
    </source>
</evidence>
<dbReference type="PANTHER" id="PTHR14025">
    <property type="entry name" value="FANCONI ANEMIA GROUP M FANCM FAMILY MEMBER"/>
    <property type="match status" value="1"/>
</dbReference>
<keyword evidence="8" id="KW-1185">Reference proteome</keyword>
<keyword evidence="1" id="KW-0547">Nucleotide-binding</keyword>
<organism evidence="7 8">
    <name type="scientific">Ignelater luminosus</name>
    <name type="common">Cucubano</name>
    <name type="synonym">Pyrophorus luminosus</name>
    <dbReference type="NCBI Taxonomy" id="2038154"/>
    <lineage>
        <taxon>Eukaryota</taxon>
        <taxon>Metazoa</taxon>
        <taxon>Ecdysozoa</taxon>
        <taxon>Arthropoda</taxon>
        <taxon>Hexapoda</taxon>
        <taxon>Insecta</taxon>
        <taxon>Pterygota</taxon>
        <taxon>Neoptera</taxon>
        <taxon>Endopterygota</taxon>
        <taxon>Coleoptera</taxon>
        <taxon>Polyphaga</taxon>
        <taxon>Elateriformia</taxon>
        <taxon>Elateroidea</taxon>
        <taxon>Elateridae</taxon>
        <taxon>Agrypninae</taxon>
        <taxon>Pyrophorini</taxon>
        <taxon>Ignelater</taxon>
    </lineage>
</organism>
<feature type="compositionally biased region" description="Polar residues" evidence="5">
    <location>
        <begin position="868"/>
        <end position="881"/>
    </location>
</feature>
<evidence type="ECO:0000256" key="5">
    <source>
        <dbReference type="SAM" id="MobiDB-lite"/>
    </source>
</evidence>
<proteinExistence type="predicted"/>
<evidence type="ECO:0000256" key="2">
    <source>
        <dbReference type="ARBA" id="ARBA00022801"/>
    </source>
</evidence>
<dbReference type="SUPFAM" id="SSF52540">
    <property type="entry name" value="P-loop containing nucleoside triphosphate hydrolases"/>
    <property type="match status" value="1"/>
</dbReference>
<dbReference type="SMART" id="SM00490">
    <property type="entry name" value="HELICc"/>
    <property type="match status" value="1"/>
</dbReference>
<dbReference type="EMBL" id="VTPC01090849">
    <property type="protein sequence ID" value="KAF2881170.1"/>
    <property type="molecule type" value="Genomic_DNA"/>
</dbReference>